<sequence length="55" mass="6227">MRGKFVTGALVGAALGMMIVPGMDRTTKRRIKRTAKYMKNMAEDAYDGMKDKMRQ</sequence>
<dbReference type="EMBL" id="CP020953">
    <property type="protein sequence ID" value="AWI03159.1"/>
    <property type="molecule type" value="Genomic_DNA"/>
</dbReference>
<protein>
    <recommendedName>
        <fullName evidence="4">YtxH domain-containing protein</fullName>
    </recommendedName>
</protein>
<accession>A0A2U8DKA5</accession>
<evidence type="ECO:0000256" key="1">
    <source>
        <dbReference type="SAM" id="Phobius"/>
    </source>
</evidence>
<evidence type="ECO:0000313" key="2">
    <source>
        <dbReference type="EMBL" id="AWI03159.1"/>
    </source>
</evidence>
<organism evidence="2 3">
    <name type="scientific">Clostridium drakei</name>
    <dbReference type="NCBI Taxonomy" id="332101"/>
    <lineage>
        <taxon>Bacteria</taxon>
        <taxon>Bacillati</taxon>
        <taxon>Bacillota</taxon>
        <taxon>Clostridia</taxon>
        <taxon>Eubacteriales</taxon>
        <taxon>Clostridiaceae</taxon>
        <taxon>Clostridium</taxon>
    </lineage>
</organism>
<keyword evidence="1" id="KW-0812">Transmembrane</keyword>
<evidence type="ECO:0008006" key="4">
    <source>
        <dbReference type="Google" id="ProtNLM"/>
    </source>
</evidence>
<keyword evidence="3" id="KW-1185">Reference proteome</keyword>
<evidence type="ECO:0000313" key="3">
    <source>
        <dbReference type="Proteomes" id="UP000244910"/>
    </source>
</evidence>
<reference evidence="3" key="1">
    <citation type="submission" date="2017-04" db="EMBL/GenBank/DDBJ databases">
        <authorList>
            <person name="Song Y."/>
            <person name="Cho B.-K."/>
        </authorList>
    </citation>
    <scope>NUCLEOTIDE SEQUENCE [LARGE SCALE GENOMIC DNA]</scope>
    <source>
        <strain evidence="3">SL1</strain>
    </source>
</reference>
<name>A0A2U8DKA5_9CLOT</name>
<keyword evidence="1" id="KW-1133">Transmembrane helix</keyword>
<dbReference type="Proteomes" id="UP000244910">
    <property type="component" value="Chromosome"/>
</dbReference>
<keyword evidence="1" id="KW-0472">Membrane</keyword>
<dbReference type="RefSeq" id="WP_084572159.1">
    <property type="nucleotide sequence ID" value="NZ_CP020953.1"/>
</dbReference>
<dbReference type="KEGG" id="cdrk:B9W14_01105"/>
<gene>
    <name evidence="2" type="ORF">B9W14_01105</name>
</gene>
<proteinExistence type="predicted"/>
<feature type="transmembrane region" description="Helical" evidence="1">
    <location>
        <begin position="6"/>
        <end position="23"/>
    </location>
</feature>
<dbReference type="AlphaFoldDB" id="A0A2U8DKA5"/>